<reference evidence="2" key="1">
    <citation type="journal article" date="2012" name="Appl. Environ. Microbiol.">
        <title>Identification of the haloarchaeal phasin (PhaP) that functions in polyhydroxyalkanoate accumulation and granule formation in Haloferax mediterranei.</title>
        <authorList>
            <person name="Cai S."/>
            <person name="Cai L."/>
            <person name="Liu H."/>
            <person name="Liu X."/>
            <person name="Han J."/>
            <person name="Zhou J."/>
            <person name="Xiang H."/>
        </authorList>
    </citation>
    <scope>NUCLEOTIDE SEQUENCE</scope>
    <source>
        <strain evidence="2">CGMCC 1.2087</strain>
    </source>
</reference>
<name>I3R321_HALMT</name>
<dbReference type="KEGG" id="hme:HFX_0910"/>
<sequence length="496" mass="53263">MSRSSRLFATLAVVMAVLMMTTPAAAANASSKINFDADATPNPQYGVELTKESHNLTWDSPLRYENDDGKLVLADAEVNGSIDNPYEFYPTHVAADDFGAFPHNKDNVSALTVSEWTVDATNTNATTTLVDASPATGVDGIQFATSSQTSGETTVFEFSNFSIENDIEKKHLATAVDVAALDAGAVVEVRAVDDNGDYYAADINSSRTSGSDLIANSTGTGFVFQEQMGQMDLVTAGDGSVGTLEKVQIVVKDGDADITMSMLNLEKLSKYKLGTRLENTDSDDELETVDIYEKNTSGKLALRKLTSMGSWANSAEIKGLTFDANFTAEKLSADAVKVEFKETGNKYPSYFGTVTVQYRMQLPDVYDLDYAFPTLDDSQSVTRDRVLSVEVAEGVSNSTAFEDIESWTDKTAAYTGLNKSITLDDTVQPGQYTVIKFEYKVTEDQYTAMQPTLGGPGFSSDDGGIIGFFSGFVNYIAAGVATIAVSIGLISRKSGA</sequence>
<dbReference type="STRING" id="523841.HFX_0910"/>
<reference evidence="5 9" key="6">
    <citation type="submission" date="2019-04" db="EMBL/GenBank/DDBJ databases">
        <title>Methylomes of two halophilic Archaea, Haloarcula marismortui and Haloferax mediterranei.</title>
        <authorList>
            <person name="DasSarma S."/>
            <person name="DasSarma P."/>
            <person name="DasSarma S."/>
            <person name="Fomenkov A."/>
            <person name="Vincze T."/>
            <person name="Anton B.P."/>
            <person name="Roberts R.J."/>
        </authorList>
    </citation>
    <scope>NUCLEOTIDE SEQUENCE [LARGE SCALE GENOMIC DNA]</scope>
    <source>
        <strain evidence="5">ATCC 33500</strain>
        <strain evidence="9">ATCC 33500 / DSM 1411 / JCM 8866 / NBRC 14739 / NCIMB 2177 / R-4</strain>
    </source>
</reference>
<keyword evidence="1" id="KW-1133">Transmembrane helix</keyword>
<keyword evidence="1" id="KW-0812">Transmembrane</keyword>
<dbReference type="OrthoDB" id="326330at2157"/>
<dbReference type="eggNOG" id="ENOG502N5S9">
    <property type="taxonomic scope" value="Archaea"/>
</dbReference>
<evidence type="ECO:0000313" key="2">
    <source>
        <dbReference type="EMBL" id="AFK18631.1"/>
    </source>
</evidence>
<evidence type="ECO:0000313" key="4">
    <source>
        <dbReference type="EMBL" id="EMA02093.1"/>
    </source>
</evidence>
<reference evidence="4 7" key="3">
    <citation type="journal article" date="2014" name="PLoS Genet.">
        <title>Phylogenetically driven sequencing of extremely halophilic archaea reveals strategies for static and dynamic osmo-response.</title>
        <authorList>
            <person name="Becker E.A."/>
            <person name="Seitzer P.M."/>
            <person name="Tritt A."/>
            <person name="Larsen D."/>
            <person name="Krusor M."/>
            <person name="Yao A.I."/>
            <person name="Wu D."/>
            <person name="Madern D."/>
            <person name="Eisen J.A."/>
            <person name="Darling A.E."/>
            <person name="Facciotti M.T."/>
        </authorList>
    </citation>
    <scope>NUCLEOTIDE SEQUENCE [LARGE SCALE GENOMIC DNA]</scope>
    <source>
        <strain evidence="4">ATCC 33500</strain>
        <strain evidence="7">ATCC 33500 / DSM 1411 / JCM 8866 / NBRC 14739 / NCIMB 2177 / R-4</strain>
    </source>
</reference>
<dbReference type="PaxDb" id="523841-HFX_0910"/>
<evidence type="ECO:0000313" key="9">
    <source>
        <dbReference type="Proteomes" id="UP000299011"/>
    </source>
</evidence>
<reference evidence="3 8" key="4">
    <citation type="submission" date="2014-04" db="EMBL/GenBank/DDBJ databases">
        <title>Transcriptional profiles of Haloferax mediterranei on the basis of nitrogen availability.</title>
        <authorList>
            <person name="Bautista V."/>
        </authorList>
    </citation>
    <scope>NUCLEOTIDE SEQUENCE [LARGE SCALE GENOMIC DNA]</scope>
    <source>
        <strain evidence="3">ATCC 33500</strain>
        <strain evidence="8">ATCC 33500 / DSM 1411 / JCM 8866 / NBRC 14739 / NCIMB 2177 / R-4</strain>
    </source>
</reference>
<dbReference type="Proteomes" id="UP000006469">
    <property type="component" value="Chromosome"/>
</dbReference>
<dbReference type="GeneID" id="40156270"/>
<evidence type="ECO:0000313" key="5">
    <source>
        <dbReference type="EMBL" id="QCQ75131.1"/>
    </source>
</evidence>
<evidence type="ECO:0000256" key="1">
    <source>
        <dbReference type="SAM" id="Phobius"/>
    </source>
</evidence>
<dbReference type="HOGENOM" id="CLU_549376_0_0_2"/>
<gene>
    <name evidence="2" type="ordered locus">HFX_0910</name>
    <name evidence="3" type="ORF">BM92_04665</name>
    <name evidence="4" type="ORF">C439_05920</name>
    <name evidence="5" type="ORF">E6P09_07595</name>
</gene>
<accession>I3R321</accession>
<protein>
    <submittedName>
        <fullName evidence="2">Uncharacterized protein</fullName>
    </submittedName>
</protein>
<feature type="transmembrane region" description="Helical" evidence="1">
    <location>
        <begin position="465"/>
        <end position="490"/>
    </location>
</feature>
<dbReference type="EMBL" id="AOLO01000007">
    <property type="protein sequence ID" value="EMA02093.1"/>
    <property type="molecule type" value="Genomic_DNA"/>
</dbReference>
<dbReference type="PATRIC" id="fig|523841.21.peg.1195"/>
<dbReference type="EMBL" id="CP001868">
    <property type="protein sequence ID" value="AFK18631.1"/>
    <property type="molecule type" value="Genomic_DNA"/>
</dbReference>
<dbReference type="Proteomes" id="UP000011603">
    <property type="component" value="Unassembled WGS sequence"/>
</dbReference>
<keyword evidence="1" id="KW-0472">Membrane</keyword>
<evidence type="ECO:0000313" key="3">
    <source>
        <dbReference type="EMBL" id="AHZ21997.1"/>
    </source>
</evidence>
<keyword evidence="7" id="KW-1185">Reference proteome</keyword>
<dbReference type="Proteomes" id="UP000027075">
    <property type="component" value="Chromosome"/>
</dbReference>
<evidence type="ECO:0000313" key="6">
    <source>
        <dbReference type="Proteomes" id="UP000006469"/>
    </source>
</evidence>
<dbReference type="RefSeq" id="WP_004057283.1">
    <property type="nucleotide sequence ID" value="NC_017941.2"/>
</dbReference>
<dbReference type="EMBL" id="CP007551">
    <property type="protein sequence ID" value="AHZ21997.1"/>
    <property type="molecule type" value="Genomic_DNA"/>
</dbReference>
<evidence type="ECO:0000313" key="7">
    <source>
        <dbReference type="Proteomes" id="UP000011603"/>
    </source>
</evidence>
<reference evidence="2 6" key="2">
    <citation type="journal article" date="2012" name="J. Bacteriol.">
        <title>Complete genome sequence of the metabolically versatile halophilic archaeon Haloferax mediterranei, a poly(3-hydroxybutyrate-co-3-hydroxyvalerate) producer.</title>
        <authorList>
            <person name="Han J."/>
            <person name="Zhang F."/>
            <person name="Hou J."/>
            <person name="Liu X."/>
            <person name="Li M."/>
            <person name="Liu H."/>
            <person name="Cai L."/>
            <person name="Zhang B."/>
            <person name="Chen Y."/>
            <person name="Zhou J."/>
            <person name="Hu S."/>
            <person name="Xiang H."/>
        </authorList>
    </citation>
    <scope>NUCLEOTIDE SEQUENCE [LARGE SCALE GENOMIC DNA]</scope>
    <source>
        <strain evidence="6">ATCC 33500 / DSM 1411 / JCM 8866 / NBRC 14739 / NCIMB 2177 / R-4</strain>
        <strain evidence="2">CGMCC 1.2087</strain>
    </source>
</reference>
<organism evidence="2 6">
    <name type="scientific">Haloferax mediterranei (strain ATCC 33500 / DSM 1411 / JCM 8866 / NBRC 14739 / NCIMB 2177 / R-4)</name>
    <name type="common">Halobacterium mediterranei</name>
    <dbReference type="NCBI Taxonomy" id="523841"/>
    <lineage>
        <taxon>Archaea</taxon>
        <taxon>Methanobacteriati</taxon>
        <taxon>Methanobacteriota</taxon>
        <taxon>Stenosarchaea group</taxon>
        <taxon>Halobacteria</taxon>
        <taxon>Halobacteriales</taxon>
        <taxon>Haloferacaceae</taxon>
        <taxon>Haloferax</taxon>
    </lineage>
</organism>
<evidence type="ECO:0000313" key="8">
    <source>
        <dbReference type="Proteomes" id="UP000027075"/>
    </source>
</evidence>
<dbReference type="AlphaFoldDB" id="I3R321"/>
<proteinExistence type="predicted"/>
<reference evidence="2" key="5">
    <citation type="submission" date="2014-05" db="EMBL/GenBank/DDBJ databases">
        <authorList>
            <person name="Wang L."/>
            <person name="Yang H."/>
            <person name="Xiang H."/>
        </authorList>
    </citation>
    <scope>NUCLEOTIDE SEQUENCE</scope>
    <source>
        <strain evidence="2">CGMCC 1.2087</strain>
    </source>
</reference>
<dbReference type="Proteomes" id="UP000299011">
    <property type="component" value="Chromosome"/>
</dbReference>
<dbReference type="EMBL" id="CP039139">
    <property type="protein sequence ID" value="QCQ75131.1"/>
    <property type="molecule type" value="Genomic_DNA"/>
</dbReference>